<dbReference type="SUPFAM" id="SSF53807">
    <property type="entry name" value="Helical backbone' metal receptor"/>
    <property type="match status" value="1"/>
</dbReference>
<gene>
    <name evidence="6" type="ORF">Harman_37680</name>
</gene>
<evidence type="ECO:0000256" key="4">
    <source>
        <dbReference type="SAM" id="MobiDB-lite"/>
    </source>
</evidence>
<dbReference type="InterPro" id="IPR051313">
    <property type="entry name" value="Bact_iron-sidero_bind"/>
</dbReference>
<comment type="subcellular location">
    <subcellularLocation>
        <location evidence="1">Cell envelope</location>
    </subcellularLocation>
</comment>
<dbReference type="OrthoDB" id="304381at2157"/>
<keyword evidence="7" id="KW-1185">Reference proteome</keyword>
<dbReference type="PROSITE" id="PS51318">
    <property type="entry name" value="TAT"/>
    <property type="match status" value="1"/>
</dbReference>
<evidence type="ECO:0000256" key="3">
    <source>
        <dbReference type="ARBA" id="ARBA00022729"/>
    </source>
</evidence>
<feature type="compositionally biased region" description="Low complexity" evidence="4">
    <location>
        <begin position="40"/>
        <end position="55"/>
    </location>
</feature>
<dbReference type="RefSeq" id="WP_137685250.1">
    <property type="nucleotide sequence ID" value="NZ_BIXZ01000011.1"/>
</dbReference>
<evidence type="ECO:0000313" key="6">
    <source>
        <dbReference type="EMBL" id="GCF15833.1"/>
    </source>
</evidence>
<dbReference type="PROSITE" id="PS50983">
    <property type="entry name" value="FE_B12_PBP"/>
    <property type="match status" value="1"/>
</dbReference>
<accession>A0A4C2ETB5</accession>
<protein>
    <recommendedName>
        <fullName evidence="5">Fe/B12 periplasmic-binding domain-containing protein</fullName>
    </recommendedName>
</protein>
<dbReference type="Pfam" id="PF01497">
    <property type="entry name" value="Peripla_BP_2"/>
    <property type="match status" value="1"/>
</dbReference>
<evidence type="ECO:0000256" key="2">
    <source>
        <dbReference type="ARBA" id="ARBA00022448"/>
    </source>
</evidence>
<dbReference type="InterPro" id="IPR002491">
    <property type="entry name" value="ABC_transptr_periplasmic_BD"/>
</dbReference>
<dbReference type="EMBL" id="BIXZ01000011">
    <property type="protein sequence ID" value="GCF15833.1"/>
    <property type="molecule type" value="Genomic_DNA"/>
</dbReference>
<dbReference type="InterPro" id="IPR006311">
    <property type="entry name" value="TAT_signal"/>
</dbReference>
<feature type="region of interest" description="Disordered" evidence="4">
    <location>
        <begin position="40"/>
        <end position="60"/>
    </location>
</feature>
<dbReference type="Gene3D" id="3.40.50.1980">
    <property type="entry name" value="Nitrogenase molybdenum iron protein domain"/>
    <property type="match status" value="2"/>
</dbReference>
<feature type="domain" description="Fe/B12 periplasmic-binding" evidence="5">
    <location>
        <begin position="79"/>
        <end position="375"/>
    </location>
</feature>
<keyword evidence="2" id="KW-0813">Transport</keyword>
<dbReference type="PANTHER" id="PTHR30532">
    <property type="entry name" value="IRON III DICITRATE-BINDING PERIPLASMIC PROTEIN"/>
    <property type="match status" value="1"/>
</dbReference>
<name>A0A4C2ETB5_9EURY</name>
<dbReference type="Proteomes" id="UP000304382">
    <property type="component" value="Unassembled WGS sequence"/>
</dbReference>
<dbReference type="PANTHER" id="PTHR30532:SF1">
    <property type="entry name" value="IRON(3+)-HYDROXAMATE-BINDING PROTEIN FHUD"/>
    <property type="match status" value="1"/>
</dbReference>
<evidence type="ECO:0000259" key="5">
    <source>
        <dbReference type="PROSITE" id="PS50983"/>
    </source>
</evidence>
<reference evidence="6 7" key="1">
    <citation type="submission" date="2019-02" db="EMBL/GenBank/DDBJ databases">
        <title>Haloarcula mannanilyticum sp. nov., a mannan degrading haloarchaeon isolated from commercial salt.</title>
        <authorList>
            <person name="Enomoto S."/>
            <person name="Shimane Y."/>
            <person name="Kamekura M."/>
            <person name="Ito T."/>
            <person name="Moriya O."/>
            <person name="Ihara K."/>
            <person name="Takahashi-Ando N."/>
            <person name="Fukushima Y."/>
            <person name="Yoshida Y."/>
            <person name="Usama R."/>
            <person name="Takai K."/>
            <person name="Minegishi H."/>
        </authorList>
    </citation>
    <scope>NUCLEOTIDE SEQUENCE [LARGE SCALE GENOMIC DNA]</scope>
    <source>
        <strain evidence="6 7">MD130-1</strain>
    </source>
</reference>
<comment type="caution">
    <text evidence="6">The sequence shown here is derived from an EMBL/GenBank/DDBJ whole genome shotgun (WGS) entry which is preliminary data.</text>
</comment>
<dbReference type="AlphaFoldDB" id="A0A4C2ETB5"/>
<proteinExistence type="predicted"/>
<evidence type="ECO:0000256" key="1">
    <source>
        <dbReference type="ARBA" id="ARBA00004196"/>
    </source>
</evidence>
<sequence>MNDTNGTAESLPTRRDYITGGGAIVAGSLLAGCSSNSATDATATESETTTGTPSATEDESYSVTMEPVGEVTFQTGPERWIPYSGGYADIGVALGQADGLAGIGGGDRYYTSVYDDLPGVTVDQETIEANPEVRTKEEFYELDGDVHLYDPQMLINWFDWSQSDVAEIAGNVAPFLGNLIFRRSDEWHDYRYYTLYQAFEKVAEVFRERERYEAFKQLHDDYIAELQGQLPPAEERPNVLLTFEGTDEPESFSPYRLNDNGTSKKQWRDLGVTDALAGTDIENLSTTNRGEYDYETLLEVDPDVILVRGHERKSAAEFRETVLQFMRDHTVGSQLTAVQNGRVYRGGYLRQGPIHNLFLTERAAKQLYPDIFGEVTADTELFDRQRVADIVTGDFE</sequence>
<organism evidence="6 7">
    <name type="scientific">Haloarcula mannanilytica</name>
    <dbReference type="NCBI Taxonomy" id="2509225"/>
    <lineage>
        <taxon>Archaea</taxon>
        <taxon>Methanobacteriati</taxon>
        <taxon>Methanobacteriota</taxon>
        <taxon>Stenosarchaea group</taxon>
        <taxon>Halobacteria</taxon>
        <taxon>Halobacteriales</taxon>
        <taxon>Haloarculaceae</taxon>
        <taxon>Haloarcula</taxon>
    </lineage>
</organism>
<evidence type="ECO:0000313" key="7">
    <source>
        <dbReference type="Proteomes" id="UP000304382"/>
    </source>
</evidence>
<keyword evidence="3" id="KW-0732">Signal</keyword>